<reference evidence="3" key="1">
    <citation type="submission" date="2023-07" db="EMBL/GenBank/DDBJ databases">
        <title>30 novel species of actinomycetes from the DSMZ collection.</title>
        <authorList>
            <person name="Nouioui I."/>
        </authorList>
    </citation>
    <scope>NUCLEOTIDE SEQUENCE [LARGE SCALE GENOMIC DNA]</scope>
    <source>
        <strain evidence="3">DSM 41982</strain>
    </source>
</reference>
<protein>
    <submittedName>
        <fullName evidence="2">DciA family protein</fullName>
    </submittedName>
</protein>
<organism evidence="2 3">
    <name type="scientific">Streptomyces evansiae</name>
    <dbReference type="NCBI Taxonomy" id="3075535"/>
    <lineage>
        <taxon>Bacteria</taxon>
        <taxon>Bacillati</taxon>
        <taxon>Actinomycetota</taxon>
        <taxon>Actinomycetes</taxon>
        <taxon>Kitasatosporales</taxon>
        <taxon>Streptomycetaceae</taxon>
        <taxon>Streptomyces</taxon>
    </lineage>
</organism>
<gene>
    <name evidence="2" type="ORF">RM574_27070</name>
</gene>
<dbReference type="EMBL" id="JAVRER010000065">
    <property type="protein sequence ID" value="MDT0419149.1"/>
    <property type="molecule type" value="Genomic_DNA"/>
</dbReference>
<feature type="compositionally biased region" description="Basic residues" evidence="1">
    <location>
        <begin position="41"/>
        <end position="50"/>
    </location>
</feature>
<sequence length="175" mass="19143">MPEQPAKPAPKTGSGADLAREALRAAQKQAREQGLGVHAHGPGRRGGRRGARGEGREPLAFGAAIHRLMSDRGWETRAAVGGVMNRWPQIVGEDVARNSEPLHYDEDERVLRVRCQSNSWATELRLLAPQLVARLNEALGHDTVRLLRIEGPSSPARRYGPLRAPGSRGDRDTWG</sequence>
<evidence type="ECO:0000313" key="3">
    <source>
        <dbReference type="Proteomes" id="UP001183607"/>
    </source>
</evidence>
<accession>A0ABD5ECL3</accession>
<feature type="region of interest" description="Disordered" evidence="1">
    <location>
        <begin position="154"/>
        <end position="175"/>
    </location>
</feature>
<dbReference type="PANTHER" id="PTHR36456">
    <property type="entry name" value="UPF0232 PROTEIN SCO3875"/>
    <property type="match status" value="1"/>
</dbReference>
<dbReference type="Pfam" id="PF05258">
    <property type="entry name" value="DciA"/>
    <property type="match status" value="1"/>
</dbReference>
<proteinExistence type="predicted"/>
<evidence type="ECO:0000256" key="1">
    <source>
        <dbReference type="SAM" id="MobiDB-lite"/>
    </source>
</evidence>
<dbReference type="Proteomes" id="UP001183607">
    <property type="component" value="Unassembled WGS sequence"/>
</dbReference>
<dbReference type="AlphaFoldDB" id="A0ABD5ECL3"/>
<evidence type="ECO:0000313" key="2">
    <source>
        <dbReference type="EMBL" id="MDT0419149.1"/>
    </source>
</evidence>
<comment type="caution">
    <text evidence="2">The sequence shown here is derived from an EMBL/GenBank/DDBJ whole genome shotgun (WGS) entry which is preliminary data.</text>
</comment>
<name>A0ABD5ECL3_9ACTN</name>
<feature type="region of interest" description="Disordered" evidence="1">
    <location>
        <begin position="1"/>
        <end position="56"/>
    </location>
</feature>
<dbReference type="PANTHER" id="PTHR36456:SF1">
    <property type="entry name" value="UPF0232 PROTEIN SCO3875"/>
    <property type="match status" value="1"/>
</dbReference>
<dbReference type="InterPro" id="IPR007922">
    <property type="entry name" value="DciA-like"/>
</dbReference>